<gene>
    <name evidence="1" type="ORF">METZ01_LOCUS354119</name>
</gene>
<protein>
    <submittedName>
        <fullName evidence="1">Uncharacterized protein</fullName>
    </submittedName>
</protein>
<dbReference type="InterPro" id="IPR003774">
    <property type="entry name" value="AlgH-like"/>
</dbReference>
<dbReference type="GO" id="GO:0005829">
    <property type="term" value="C:cytosol"/>
    <property type="evidence" value="ECO:0007669"/>
    <property type="project" value="TreeGrafter"/>
</dbReference>
<sequence length="211" mass="23976">MKKLFPTFILIFVLNLYLPTNAGPWPKNYYKGKFYDSVKDFFLVSSKTMKDPRFKNTVIVMLDNDEAGAWGLVVNKPLASVSLGSLIHKSKKTTAKQKELFNVKIPVYWGGPVNENKILILHSQEYKNKTTKNFKNLSISSDYKILFEIADKKGPKKSLVILGISSWGPGQLEGEMEVETWVLSEINADLIFEMNNAKKWLNAINSSFMSL</sequence>
<organism evidence="1">
    <name type="scientific">marine metagenome</name>
    <dbReference type="NCBI Taxonomy" id="408172"/>
    <lineage>
        <taxon>unclassified sequences</taxon>
        <taxon>metagenomes</taxon>
        <taxon>ecological metagenomes</taxon>
    </lineage>
</organism>
<proteinExistence type="predicted"/>
<name>A0A382RVT2_9ZZZZ</name>
<dbReference type="Gene3D" id="3.30.70.1300">
    <property type="entry name" value="VC0467-like domains"/>
    <property type="match status" value="1"/>
</dbReference>
<dbReference type="PANTHER" id="PTHR30327">
    <property type="entry name" value="UNCHARACTERIZED PROTEIN YQGE"/>
    <property type="match status" value="1"/>
</dbReference>
<dbReference type="EMBL" id="UINC01124248">
    <property type="protein sequence ID" value="SVD01265.1"/>
    <property type="molecule type" value="Genomic_DNA"/>
</dbReference>
<dbReference type="Gene3D" id="3.40.1740.10">
    <property type="entry name" value="VC0467-like"/>
    <property type="match status" value="1"/>
</dbReference>
<accession>A0A382RVT2</accession>
<dbReference type="PANTHER" id="PTHR30327:SF1">
    <property type="entry name" value="UPF0301 PROTEIN YQGE"/>
    <property type="match status" value="1"/>
</dbReference>
<dbReference type="SUPFAM" id="SSF143456">
    <property type="entry name" value="VC0467-like"/>
    <property type="match status" value="1"/>
</dbReference>
<dbReference type="Pfam" id="PF02622">
    <property type="entry name" value="DUF179"/>
    <property type="match status" value="1"/>
</dbReference>
<reference evidence="1" key="1">
    <citation type="submission" date="2018-05" db="EMBL/GenBank/DDBJ databases">
        <authorList>
            <person name="Lanie J.A."/>
            <person name="Ng W.-L."/>
            <person name="Kazmierczak K.M."/>
            <person name="Andrzejewski T.M."/>
            <person name="Davidsen T.M."/>
            <person name="Wayne K.J."/>
            <person name="Tettelin H."/>
            <person name="Glass J.I."/>
            <person name="Rusch D."/>
            <person name="Podicherti R."/>
            <person name="Tsui H.-C.T."/>
            <person name="Winkler M.E."/>
        </authorList>
    </citation>
    <scope>NUCLEOTIDE SEQUENCE</scope>
</reference>
<dbReference type="AlphaFoldDB" id="A0A382RVT2"/>
<evidence type="ECO:0000313" key="1">
    <source>
        <dbReference type="EMBL" id="SVD01265.1"/>
    </source>
</evidence>